<dbReference type="Pfam" id="PF05257">
    <property type="entry name" value="CHAP"/>
    <property type="match status" value="1"/>
</dbReference>
<gene>
    <name evidence="2" type="ORF">METZ01_LOCUS277835</name>
</gene>
<dbReference type="InterPro" id="IPR013423">
    <property type="entry name" value="CHP02594"/>
</dbReference>
<protein>
    <recommendedName>
        <fullName evidence="1">Peptidase C51 domain-containing protein</fullName>
    </recommendedName>
</protein>
<dbReference type="EMBL" id="UINC01081283">
    <property type="protein sequence ID" value="SVC24981.1"/>
    <property type="molecule type" value="Genomic_DNA"/>
</dbReference>
<dbReference type="SUPFAM" id="SSF54001">
    <property type="entry name" value="Cysteine proteinases"/>
    <property type="match status" value="1"/>
</dbReference>
<reference evidence="2" key="1">
    <citation type="submission" date="2018-05" db="EMBL/GenBank/DDBJ databases">
        <authorList>
            <person name="Lanie J.A."/>
            <person name="Ng W.-L."/>
            <person name="Kazmierczak K.M."/>
            <person name="Andrzejewski T.M."/>
            <person name="Davidsen T.M."/>
            <person name="Wayne K.J."/>
            <person name="Tettelin H."/>
            <person name="Glass J.I."/>
            <person name="Rusch D."/>
            <person name="Podicherti R."/>
            <person name="Tsui H.-C.T."/>
            <person name="Winkler M.E."/>
        </authorList>
    </citation>
    <scope>NUCLEOTIDE SEQUENCE</scope>
</reference>
<sequence>VHLINRILASAVLMAGMGLVSCQSTSSIHSPKQYRSGFSAPIVRDTSDTNHRSATPAVPVSAAAGSWLDIAKTQLGVKELSGSRNNPRIVDYHRTTIDSARWKNGMPDSVDWCSSFVNWVVKKAGINGTNKGNARSWLSWGQRLNKPVPGCVVVFWRDSLSSWKGHVGFYVGEAGSHVKVLGGNQDNAVTISTYPKGRILGYRWPSNTPLPSH</sequence>
<feature type="non-terminal residue" evidence="2">
    <location>
        <position position="1"/>
    </location>
</feature>
<evidence type="ECO:0000313" key="2">
    <source>
        <dbReference type="EMBL" id="SVC24981.1"/>
    </source>
</evidence>
<dbReference type="Gene3D" id="3.90.1720.10">
    <property type="entry name" value="endopeptidase domain like (from Nostoc punctiforme)"/>
    <property type="match status" value="1"/>
</dbReference>
<dbReference type="InterPro" id="IPR038765">
    <property type="entry name" value="Papain-like_cys_pep_sf"/>
</dbReference>
<proteinExistence type="predicted"/>
<dbReference type="AlphaFoldDB" id="A0A382KQP0"/>
<name>A0A382KQP0_9ZZZZ</name>
<organism evidence="2">
    <name type="scientific">marine metagenome</name>
    <dbReference type="NCBI Taxonomy" id="408172"/>
    <lineage>
        <taxon>unclassified sequences</taxon>
        <taxon>metagenomes</taxon>
        <taxon>ecological metagenomes</taxon>
    </lineage>
</organism>
<dbReference type="InterPro" id="IPR007921">
    <property type="entry name" value="CHAP_dom"/>
</dbReference>
<evidence type="ECO:0000259" key="1">
    <source>
        <dbReference type="Pfam" id="PF05257"/>
    </source>
</evidence>
<dbReference type="NCBIfam" id="TIGR02594">
    <property type="entry name" value="TIGR02594 family protein"/>
    <property type="match status" value="1"/>
</dbReference>
<feature type="domain" description="Peptidase C51" evidence="1">
    <location>
        <begin position="108"/>
        <end position="184"/>
    </location>
</feature>
<accession>A0A382KQP0</accession>